<dbReference type="AlphaFoldDB" id="A0AAQ4CMG8"/>
<dbReference type="Gene3D" id="3.40.50.150">
    <property type="entry name" value="Vaccinia Virus protein VP39"/>
    <property type="match status" value="1"/>
</dbReference>
<keyword evidence="3" id="KW-0949">S-adenosyl-L-methionine</keyword>
<keyword evidence="5" id="KW-1185">Reference proteome</keyword>
<reference evidence="4 5" key="1">
    <citation type="journal article" date="2022" name="Microbiol. Resour. Announc.">
        <title>Complete Genome Sequence of the Hyperthermophilic and Acidophilic Archaeon Saccharolobus caldissimus Strain HS-3T.</title>
        <authorList>
            <person name="Sakai H.D."/>
            <person name="Kurosawa N."/>
        </authorList>
    </citation>
    <scope>NUCLEOTIDE SEQUENCE [LARGE SCALE GENOMIC DNA]</scope>
    <source>
        <strain evidence="4 5">JCM32116</strain>
    </source>
</reference>
<evidence type="ECO:0000256" key="1">
    <source>
        <dbReference type="ARBA" id="ARBA00022603"/>
    </source>
</evidence>
<evidence type="ECO:0000313" key="4">
    <source>
        <dbReference type="EMBL" id="BDB96999.1"/>
    </source>
</evidence>
<dbReference type="KEGG" id="scas:SACC_00160"/>
<protein>
    <submittedName>
        <fullName evidence="4">Uncharacterized protein</fullName>
    </submittedName>
</protein>
<dbReference type="PROSITE" id="PS00094">
    <property type="entry name" value="C5_MTASE_1"/>
    <property type="match status" value="1"/>
</dbReference>
<dbReference type="GO" id="GO:0008168">
    <property type="term" value="F:methyltransferase activity"/>
    <property type="evidence" value="ECO:0007669"/>
    <property type="project" value="UniProtKB-KW"/>
</dbReference>
<dbReference type="Proteomes" id="UP001319921">
    <property type="component" value="Chromosome"/>
</dbReference>
<dbReference type="InterPro" id="IPR029063">
    <property type="entry name" value="SAM-dependent_MTases_sf"/>
</dbReference>
<dbReference type="InterPro" id="IPR001525">
    <property type="entry name" value="C5_MeTfrase"/>
</dbReference>
<gene>
    <name evidence="4" type="ORF">SACC_00160</name>
</gene>
<evidence type="ECO:0000256" key="2">
    <source>
        <dbReference type="ARBA" id="ARBA00022679"/>
    </source>
</evidence>
<keyword evidence="1" id="KW-0489">Methyltransferase</keyword>
<evidence type="ECO:0000313" key="5">
    <source>
        <dbReference type="Proteomes" id="UP001319921"/>
    </source>
</evidence>
<evidence type="ECO:0000256" key="3">
    <source>
        <dbReference type="ARBA" id="ARBA00022691"/>
    </source>
</evidence>
<dbReference type="InterPro" id="IPR018117">
    <property type="entry name" value="C5_DNA_meth_AS"/>
</dbReference>
<dbReference type="GO" id="GO:0032259">
    <property type="term" value="P:methylation"/>
    <property type="evidence" value="ECO:0007669"/>
    <property type="project" value="UniProtKB-KW"/>
</dbReference>
<accession>A0AAQ4CMG8</accession>
<dbReference type="Pfam" id="PF00145">
    <property type="entry name" value="DNA_methylase"/>
    <property type="match status" value="1"/>
</dbReference>
<organism evidence="4 5">
    <name type="scientific">Saccharolobus caldissimus</name>
    <dbReference type="NCBI Taxonomy" id="1702097"/>
    <lineage>
        <taxon>Archaea</taxon>
        <taxon>Thermoproteota</taxon>
        <taxon>Thermoprotei</taxon>
        <taxon>Sulfolobales</taxon>
        <taxon>Sulfolobaceae</taxon>
        <taxon>Saccharolobus</taxon>
    </lineage>
</organism>
<dbReference type="SUPFAM" id="SSF53335">
    <property type="entry name" value="S-adenosyl-L-methionine-dependent methyltransferases"/>
    <property type="match status" value="1"/>
</dbReference>
<proteinExistence type="predicted"/>
<sequence length="246" mass="28732">MSDMLPTVAGNWDRMAEYREKFNEDIALWVQGYPPMLRYYVNNRRELIDMLADTMPPLVAYNLFRIHGVKARRMIDLFAGIGGWSLGFALYAYPENVYIEAVELDRKKARILELLLKYVKSFYNELEFNVIIMDVRNYEVPNDIDVLTASPPCEDISPLNAFRGFKEYKHTVDLTRVFVEKVKGRNMGIFYENVYDKRLASLLADNGFSVEKVDFSQYIPQRRIRLIATKNVRRQVSLDGFAGVRR</sequence>
<dbReference type="PRINTS" id="PR00105">
    <property type="entry name" value="C5METTRFRASE"/>
</dbReference>
<name>A0AAQ4CMG8_9CREN</name>
<keyword evidence="2" id="KW-0808">Transferase</keyword>
<dbReference type="EMBL" id="AP025226">
    <property type="protein sequence ID" value="BDB96999.1"/>
    <property type="molecule type" value="Genomic_DNA"/>
</dbReference>